<comment type="caution">
    <text evidence="2">The sequence shown here is derived from an EMBL/GenBank/DDBJ whole genome shotgun (WGS) entry which is preliminary data.</text>
</comment>
<dbReference type="PANTHER" id="PTHR43792">
    <property type="entry name" value="GNAT FAMILY, PUTATIVE (AFU_ORTHOLOGUE AFUA_3G00765)-RELATED-RELATED"/>
    <property type="match status" value="1"/>
</dbReference>
<feature type="domain" description="N-acetyltransferase" evidence="1">
    <location>
        <begin position="13"/>
        <end position="178"/>
    </location>
</feature>
<dbReference type="PROSITE" id="PS51186">
    <property type="entry name" value="GNAT"/>
    <property type="match status" value="1"/>
</dbReference>
<dbReference type="Gene3D" id="3.40.630.30">
    <property type="match status" value="1"/>
</dbReference>
<protein>
    <submittedName>
        <fullName evidence="2">GNAT family N-acetyltransferase</fullName>
        <ecNumber evidence="2">2.3.-.-</ecNumber>
    </submittedName>
</protein>
<dbReference type="InterPro" id="IPR000182">
    <property type="entry name" value="GNAT_dom"/>
</dbReference>
<dbReference type="InterPro" id="IPR051531">
    <property type="entry name" value="N-acetyltransferase"/>
</dbReference>
<evidence type="ECO:0000313" key="3">
    <source>
        <dbReference type="Proteomes" id="UP001596160"/>
    </source>
</evidence>
<keyword evidence="2" id="KW-0012">Acyltransferase</keyword>
<dbReference type="InterPro" id="IPR016181">
    <property type="entry name" value="Acyl_CoA_acyltransferase"/>
</dbReference>
<reference evidence="3" key="1">
    <citation type="journal article" date="2019" name="Int. J. Syst. Evol. Microbiol.">
        <title>The Global Catalogue of Microorganisms (GCM) 10K type strain sequencing project: providing services to taxonomists for standard genome sequencing and annotation.</title>
        <authorList>
            <consortium name="The Broad Institute Genomics Platform"/>
            <consortium name="The Broad Institute Genome Sequencing Center for Infectious Disease"/>
            <person name="Wu L."/>
            <person name="Ma J."/>
        </authorList>
    </citation>
    <scope>NUCLEOTIDE SEQUENCE [LARGE SCALE GENOMIC DNA]</scope>
    <source>
        <strain evidence="3">PCU 266</strain>
    </source>
</reference>
<dbReference type="Pfam" id="PF13302">
    <property type="entry name" value="Acetyltransf_3"/>
    <property type="match status" value="1"/>
</dbReference>
<accession>A0ABW0ADC1</accession>
<sequence length="194" mass="21725">MFQFTKPVETARLTLRPFALGDEADMLEFESRPDVARYLYNEPRTPENNAKELAARTAQTVLLAEKDALTLAVDLDGKVIGYVLLVWLSEEHRQGEFGFVFNPEFQGRGYATEAAAEMLRIGFGKLGLHRIIGRCDVRNTGSARVMERLGMRQEAHFREAEIFKGEWGGELHFAMLASEWRASPLSGGAEEATA</sequence>
<organism evidence="2 3">
    <name type="scientific">Streptomyces amakusaensis</name>
    <dbReference type="NCBI Taxonomy" id="67271"/>
    <lineage>
        <taxon>Bacteria</taxon>
        <taxon>Bacillati</taxon>
        <taxon>Actinomycetota</taxon>
        <taxon>Actinomycetes</taxon>
        <taxon>Kitasatosporales</taxon>
        <taxon>Streptomycetaceae</taxon>
        <taxon>Streptomyces</taxon>
    </lineage>
</organism>
<keyword evidence="3" id="KW-1185">Reference proteome</keyword>
<dbReference type="CDD" id="cd04301">
    <property type="entry name" value="NAT_SF"/>
    <property type="match status" value="1"/>
</dbReference>
<dbReference type="EC" id="2.3.-.-" evidence="2"/>
<name>A0ABW0ADC1_9ACTN</name>
<dbReference type="PANTHER" id="PTHR43792:SF1">
    <property type="entry name" value="N-ACETYLTRANSFERASE DOMAIN-CONTAINING PROTEIN"/>
    <property type="match status" value="1"/>
</dbReference>
<gene>
    <name evidence="2" type="ORF">ACFPRH_08385</name>
</gene>
<dbReference type="RefSeq" id="WP_344476431.1">
    <property type="nucleotide sequence ID" value="NZ_BAAASB010000006.1"/>
</dbReference>
<dbReference type="SUPFAM" id="SSF55729">
    <property type="entry name" value="Acyl-CoA N-acyltransferases (Nat)"/>
    <property type="match status" value="1"/>
</dbReference>
<proteinExistence type="predicted"/>
<dbReference type="EMBL" id="JBHSKP010000004">
    <property type="protein sequence ID" value="MFC5151748.1"/>
    <property type="molecule type" value="Genomic_DNA"/>
</dbReference>
<evidence type="ECO:0000259" key="1">
    <source>
        <dbReference type="PROSITE" id="PS51186"/>
    </source>
</evidence>
<dbReference type="Proteomes" id="UP001596160">
    <property type="component" value="Unassembled WGS sequence"/>
</dbReference>
<dbReference type="GO" id="GO:0016746">
    <property type="term" value="F:acyltransferase activity"/>
    <property type="evidence" value="ECO:0007669"/>
    <property type="project" value="UniProtKB-KW"/>
</dbReference>
<keyword evidence="2" id="KW-0808">Transferase</keyword>
<evidence type="ECO:0000313" key="2">
    <source>
        <dbReference type="EMBL" id="MFC5151748.1"/>
    </source>
</evidence>